<evidence type="ECO:0000313" key="4">
    <source>
        <dbReference type="EMBL" id="QPC46792.1"/>
    </source>
</evidence>
<reference evidence="4 5" key="1">
    <citation type="submission" date="2019-07" db="EMBL/GenBank/DDBJ databases">
        <title>Genome sequence of 2 isolates from Red Sea Mangroves.</title>
        <authorList>
            <person name="Sefrji F."/>
            <person name="Michoud G."/>
            <person name="Merlino G."/>
            <person name="Daffonchio D."/>
        </authorList>
    </citation>
    <scope>NUCLEOTIDE SEQUENCE [LARGE SCALE GENOMIC DNA]</scope>
    <source>
        <strain evidence="4 5">R1DC41</strain>
    </source>
</reference>
<evidence type="ECO:0000313" key="5">
    <source>
        <dbReference type="Proteomes" id="UP000593626"/>
    </source>
</evidence>
<name>A0A7S8HFJ0_9BACI</name>
<proteinExistence type="inferred from homology"/>
<accession>A0A7S8HFJ0</accession>
<dbReference type="CDD" id="cd07249">
    <property type="entry name" value="MMCE"/>
    <property type="match status" value="1"/>
</dbReference>
<comment type="similarity">
    <text evidence="1">Belongs to the methylmalonyl-CoA epimerase family.</text>
</comment>
<dbReference type="PROSITE" id="PS51819">
    <property type="entry name" value="VOC"/>
    <property type="match status" value="1"/>
</dbReference>
<dbReference type="PANTHER" id="PTHR43048">
    <property type="entry name" value="METHYLMALONYL-COA EPIMERASE"/>
    <property type="match status" value="1"/>
</dbReference>
<dbReference type="Gene3D" id="3.10.180.10">
    <property type="entry name" value="2,3-Dihydroxybiphenyl 1,2-Dioxygenase, domain 1"/>
    <property type="match status" value="1"/>
</dbReference>
<keyword evidence="4" id="KW-0413">Isomerase</keyword>
<dbReference type="GO" id="GO:0046491">
    <property type="term" value="P:L-methylmalonyl-CoA metabolic process"/>
    <property type="evidence" value="ECO:0007669"/>
    <property type="project" value="TreeGrafter"/>
</dbReference>
<dbReference type="RefSeq" id="WP_239674328.1">
    <property type="nucleotide sequence ID" value="NZ_CP049742.1"/>
</dbReference>
<dbReference type="AlphaFoldDB" id="A0A7S8HFJ0"/>
<dbReference type="EMBL" id="CP049742">
    <property type="protein sequence ID" value="QPC46792.1"/>
    <property type="molecule type" value="Genomic_DNA"/>
</dbReference>
<dbReference type="NCBIfam" id="TIGR03081">
    <property type="entry name" value="metmalonyl_epim"/>
    <property type="match status" value="1"/>
</dbReference>
<dbReference type="InterPro" id="IPR029068">
    <property type="entry name" value="Glyas_Bleomycin-R_OHBP_Dase"/>
</dbReference>
<gene>
    <name evidence="4" type="primary">mce</name>
    <name evidence="4" type="ORF">G8O30_07360</name>
</gene>
<evidence type="ECO:0000256" key="1">
    <source>
        <dbReference type="ARBA" id="ARBA00009308"/>
    </source>
</evidence>
<keyword evidence="2" id="KW-0479">Metal-binding</keyword>
<dbReference type="PANTHER" id="PTHR43048:SF3">
    <property type="entry name" value="METHYLMALONYL-COA EPIMERASE, MITOCHONDRIAL"/>
    <property type="match status" value="1"/>
</dbReference>
<dbReference type="Pfam" id="PF13669">
    <property type="entry name" value="Glyoxalase_4"/>
    <property type="match status" value="1"/>
</dbReference>
<protein>
    <submittedName>
        <fullName evidence="4">Methylmalonyl-CoA epimerase</fullName>
        <ecNumber evidence="4">5.1.99.1</ecNumber>
    </submittedName>
</protein>
<dbReference type="SUPFAM" id="SSF54593">
    <property type="entry name" value="Glyoxalase/Bleomycin resistance protein/Dihydroxybiphenyl dioxygenase"/>
    <property type="match status" value="1"/>
</dbReference>
<dbReference type="InterPro" id="IPR037523">
    <property type="entry name" value="VOC_core"/>
</dbReference>
<sequence length="132" mass="14799">MIHHIGIAVSSIHNSLSFYQDVLKFPLIKIENVESQGVKVAFLDAGNVKIELLEPLHEHSPIAKFIEKRGQGIHHLAVTEGDIESRLKKLKEDGFQLIDESPRIGADQNKIAFMHPKSTDGILLEWCQPKGE</sequence>
<dbReference type="KEGG" id="mcui:G8O30_07360"/>
<dbReference type="Proteomes" id="UP000593626">
    <property type="component" value="Chromosome"/>
</dbReference>
<dbReference type="GO" id="GO:0046872">
    <property type="term" value="F:metal ion binding"/>
    <property type="evidence" value="ECO:0007669"/>
    <property type="project" value="UniProtKB-KW"/>
</dbReference>
<dbReference type="GO" id="GO:0004493">
    <property type="term" value="F:methylmalonyl-CoA epimerase activity"/>
    <property type="evidence" value="ECO:0007669"/>
    <property type="project" value="UniProtKB-EC"/>
</dbReference>
<evidence type="ECO:0000256" key="2">
    <source>
        <dbReference type="ARBA" id="ARBA00022723"/>
    </source>
</evidence>
<keyword evidence="5" id="KW-1185">Reference proteome</keyword>
<feature type="domain" description="VOC" evidence="3">
    <location>
        <begin position="1"/>
        <end position="129"/>
    </location>
</feature>
<dbReference type="EC" id="5.1.99.1" evidence="4"/>
<dbReference type="InterPro" id="IPR017515">
    <property type="entry name" value="MeMalonyl-CoA_epimerase"/>
</dbReference>
<evidence type="ECO:0000259" key="3">
    <source>
        <dbReference type="PROSITE" id="PS51819"/>
    </source>
</evidence>
<organism evidence="4 5">
    <name type="scientific">Mangrovibacillus cuniculi</name>
    <dbReference type="NCBI Taxonomy" id="2593652"/>
    <lineage>
        <taxon>Bacteria</taxon>
        <taxon>Bacillati</taxon>
        <taxon>Bacillota</taxon>
        <taxon>Bacilli</taxon>
        <taxon>Bacillales</taxon>
        <taxon>Bacillaceae</taxon>
        <taxon>Mangrovibacillus</taxon>
    </lineage>
</organism>
<dbReference type="InterPro" id="IPR051785">
    <property type="entry name" value="MMCE/EMCE_epimerase"/>
</dbReference>